<accession>A0A067LBI3</accession>
<dbReference type="SFLD" id="SFLDG00358">
    <property type="entry name" value="Main_(cytGST)"/>
    <property type="match status" value="1"/>
</dbReference>
<dbReference type="Gene3D" id="1.20.1050.10">
    <property type="match status" value="1"/>
</dbReference>
<keyword evidence="7" id="KW-1185">Reference proteome</keyword>
<evidence type="ECO:0000256" key="1">
    <source>
        <dbReference type="ARBA" id="ARBA00012452"/>
    </source>
</evidence>
<evidence type="ECO:0000259" key="5">
    <source>
        <dbReference type="PROSITE" id="PS50405"/>
    </source>
</evidence>
<dbReference type="PROSITE" id="PS50405">
    <property type="entry name" value="GST_CTER"/>
    <property type="match status" value="1"/>
</dbReference>
<dbReference type="InterPro" id="IPR001810">
    <property type="entry name" value="F-box_dom"/>
</dbReference>
<dbReference type="Gene3D" id="3.40.30.10">
    <property type="entry name" value="Glutaredoxin"/>
    <property type="match status" value="1"/>
</dbReference>
<dbReference type="SUPFAM" id="SSF52833">
    <property type="entry name" value="Thioredoxin-like"/>
    <property type="match status" value="1"/>
</dbReference>
<dbReference type="GO" id="GO:0005737">
    <property type="term" value="C:cytoplasm"/>
    <property type="evidence" value="ECO:0007669"/>
    <property type="project" value="TreeGrafter"/>
</dbReference>
<dbReference type="AlphaFoldDB" id="A0A067LBI3"/>
<comment type="catalytic activity">
    <reaction evidence="3">
        <text>RX + glutathione = an S-substituted glutathione + a halide anion + H(+)</text>
        <dbReference type="Rhea" id="RHEA:16437"/>
        <dbReference type="ChEBI" id="CHEBI:15378"/>
        <dbReference type="ChEBI" id="CHEBI:16042"/>
        <dbReference type="ChEBI" id="CHEBI:17792"/>
        <dbReference type="ChEBI" id="CHEBI:57925"/>
        <dbReference type="ChEBI" id="CHEBI:90779"/>
        <dbReference type="EC" id="2.5.1.18"/>
    </reaction>
</comment>
<dbReference type="InterPro" id="IPR040079">
    <property type="entry name" value="Glutathione_S-Trfase"/>
</dbReference>
<dbReference type="InterPro" id="IPR036047">
    <property type="entry name" value="F-box-like_dom_sf"/>
</dbReference>
<dbReference type="PANTHER" id="PTHR11260">
    <property type="entry name" value="GLUTATHIONE S-TRANSFERASE, GST, SUPERFAMILY, GST DOMAIN CONTAINING"/>
    <property type="match status" value="1"/>
</dbReference>
<proteinExistence type="predicted"/>
<evidence type="ECO:0000256" key="2">
    <source>
        <dbReference type="ARBA" id="ARBA00022679"/>
    </source>
</evidence>
<dbReference type="GO" id="GO:0004364">
    <property type="term" value="F:glutathione transferase activity"/>
    <property type="evidence" value="ECO:0007669"/>
    <property type="project" value="UniProtKB-EC"/>
</dbReference>
<organism evidence="6 7">
    <name type="scientific">Jatropha curcas</name>
    <name type="common">Barbados nut</name>
    <dbReference type="NCBI Taxonomy" id="180498"/>
    <lineage>
        <taxon>Eukaryota</taxon>
        <taxon>Viridiplantae</taxon>
        <taxon>Streptophyta</taxon>
        <taxon>Embryophyta</taxon>
        <taxon>Tracheophyta</taxon>
        <taxon>Spermatophyta</taxon>
        <taxon>Magnoliopsida</taxon>
        <taxon>eudicotyledons</taxon>
        <taxon>Gunneridae</taxon>
        <taxon>Pentapetalae</taxon>
        <taxon>rosids</taxon>
        <taxon>fabids</taxon>
        <taxon>Malpighiales</taxon>
        <taxon>Euphorbiaceae</taxon>
        <taxon>Crotonoideae</taxon>
        <taxon>Jatropheae</taxon>
        <taxon>Jatropha</taxon>
    </lineage>
</organism>
<evidence type="ECO:0000256" key="3">
    <source>
        <dbReference type="ARBA" id="ARBA00047960"/>
    </source>
</evidence>
<dbReference type="Proteomes" id="UP000027138">
    <property type="component" value="Unassembled WGS sequence"/>
</dbReference>
<dbReference type="SFLD" id="SFLDG01152">
    <property type="entry name" value="Main.3:_Omega-_and_Tau-like"/>
    <property type="match status" value="1"/>
</dbReference>
<dbReference type="InterPro" id="IPR017451">
    <property type="entry name" value="F-box-assoc_interact_dom"/>
</dbReference>
<feature type="domain" description="GST N-terminal" evidence="4">
    <location>
        <begin position="265"/>
        <end position="343"/>
    </location>
</feature>
<reference evidence="6 7" key="1">
    <citation type="journal article" date="2014" name="PLoS ONE">
        <title>Global Analysis of Gene Expression Profiles in Physic Nut (Jatropha curcas L.) Seedlings Exposed to Salt Stress.</title>
        <authorList>
            <person name="Zhang L."/>
            <person name="Zhang C."/>
            <person name="Wu P."/>
            <person name="Chen Y."/>
            <person name="Li M."/>
            <person name="Jiang H."/>
            <person name="Wu G."/>
        </authorList>
    </citation>
    <scope>NUCLEOTIDE SEQUENCE [LARGE SCALE GENOMIC DNA]</scope>
    <source>
        <strain evidence="7">cv. GZQX0401</strain>
        <tissue evidence="6">Young leaves</tissue>
    </source>
</reference>
<evidence type="ECO:0000313" key="6">
    <source>
        <dbReference type="EMBL" id="KDP45836.1"/>
    </source>
</evidence>
<dbReference type="InterPro" id="IPR010987">
    <property type="entry name" value="Glutathione-S-Trfase_C-like"/>
</dbReference>
<dbReference type="InterPro" id="IPR045073">
    <property type="entry name" value="Omega/Tau-like"/>
</dbReference>
<dbReference type="Pfam" id="PF07734">
    <property type="entry name" value="FBA_1"/>
    <property type="match status" value="1"/>
</dbReference>
<evidence type="ECO:0000313" key="7">
    <source>
        <dbReference type="Proteomes" id="UP000027138"/>
    </source>
</evidence>
<evidence type="ECO:0000259" key="4">
    <source>
        <dbReference type="PROSITE" id="PS50404"/>
    </source>
</evidence>
<dbReference type="NCBIfam" id="TIGR01640">
    <property type="entry name" value="F_box_assoc_1"/>
    <property type="match status" value="1"/>
</dbReference>
<name>A0A067LBI3_JATCU</name>
<dbReference type="SUPFAM" id="SSF47616">
    <property type="entry name" value="GST C-terminal domain-like"/>
    <property type="match status" value="1"/>
</dbReference>
<dbReference type="InterPro" id="IPR045074">
    <property type="entry name" value="GST_C_Tau"/>
</dbReference>
<dbReference type="CDD" id="cd03185">
    <property type="entry name" value="GST_C_Tau"/>
    <property type="match status" value="1"/>
</dbReference>
<dbReference type="InterPro" id="IPR036282">
    <property type="entry name" value="Glutathione-S-Trfase_C_sf"/>
</dbReference>
<dbReference type="PROSITE" id="PS50404">
    <property type="entry name" value="GST_NTER"/>
    <property type="match status" value="1"/>
</dbReference>
<dbReference type="InterPro" id="IPR006527">
    <property type="entry name" value="F-box-assoc_dom_typ1"/>
</dbReference>
<dbReference type="EC" id="2.5.1.18" evidence="1"/>
<protein>
    <recommendedName>
        <fullName evidence="1">glutathione transferase</fullName>
        <ecNumber evidence="1">2.5.1.18</ecNumber>
    </recommendedName>
</protein>
<feature type="domain" description="GST C-terminal" evidence="5">
    <location>
        <begin position="348"/>
        <end position="476"/>
    </location>
</feature>
<gene>
    <name evidence="6" type="ORF">JCGZ_17443</name>
</gene>
<dbReference type="SUPFAM" id="SSF81383">
    <property type="entry name" value="F-box domain"/>
    <property type="match status" value="1"/>
</dbReference>
<dbReference type="CDD" id="cd22157">
    <property type="entry name" value="F-box_AtFBW1-like"/>
    <property type="match status" value="1"/>
</dbReference>
<dbReference type="InterPro" id="IPR036249">
    <property type="entry name" value="Thioredoxin-like_sf"/>
</dbReference>
<dbReference type="OrthoDB" id="605328at2759"/>
<dbReference type="Pfam" id="PF02798">
    <property type="entry name" value="GST_N"/>
    <property type="match status" value="1"/>
</dbReference>
<dbReference type="InterPro" id="IPR004045">
    <property type="entry name" value="Glutathione_S-Trfase_N"/>
</dbReference>
<dbReference type="SFLD" id="SFLDS00019">
    <property type="entry name" value="Glutathione_Transferase_(cytos"/>
    <property type="match status" value="1"/>
</dbReference>
<sequence length="486" mass="54962">MQDTKISNSSAEIISTNQDLLTQILVRLPVKPLLRFKSVSKYWLSLISSPQFSAAHTLRRSPKPAVSGLILRKSPSEFKLLSFNSDSVSGSSLLSLHFLNGLKIIQSCNGLLLCSTLPQVGTKRKYYVSNPTTKQLSALPPLGTDSPSVTIFGFNLAFDPSKSCNYKIICVRSTEFSLYHYQIELYDSEIGAWRLSGSPFVAPFDLVFDNAVFWNGAVHWISPTGRGLYFDVDKELIEAIPYLPSPSSWAKRRFRTPEMAEEQDVPVKLFRKWDSPYTVTVQVALRIKEPTFQYIEEDLSDDSQIAKYDPVFKKTPVLIHNGKPIEELLVIIEYIDETWTDSPLLPKDPYARAKARFWAKYVVEKVYPLGTKVIEAKGKEEQEKVIEEVYQHLDRLDDLLQVQGESYAFFGVGEIGLVDVVAFGIAYEFTMIGKALEVELIPIEKFRSLGMWLGFLFEVSLFTDYLPIEDEHVAAIKARHEAAQSA</sequence>
<dbReference type="PANTHER" id="PTHR11260:SF676">
    <property type="entry name" value="GLUTATHIONE S-TRANSFERASE U8"/>
    <property type="match status" value="1"/>
</dbReference>
<dbReference type="GO" id="GO:0006749">
    <property type="term" value="P:glutathione metabolic process"/>
    <property type="evidence" value="ECO:0007669"/>
    <property type="project" value="InterPro"/>
</dbReference>
<keyword evidence="2" id="KW-0808">Transferase</keyword>
<dbReference type="Pfam" id="PF00646">
    <property type="entry name" value="F-box"/>
    <property type="match status" value="1"/>
</dbReference>
<dbReference type="EMBL" id="KK914227">
    <property type="protein sequence ID" value="KDP45836.1"/>
    <property type="molecule type" value="Genomic_DNA"/>
</dbReference>